<organism evidence="2 3">
    <name type="scientific">Microcystis aeruginosa SPC777</name>
    <dbReference type="NCBI Taxonomy" id="482300"/>
    <lineage>
        <taxon>Bacteria</taxon>
        <taxon>Bacillati</taxon>
        <taxon>Cyanobacteriota</taxon>
        <taxon>Cyanophyceae</taxon>
        <taxon>Oscillatoriophycideae</taxon>
        <taxon>Chroococcales</taxon>
        <taxon>Microcystaceae</taxon>
        <taxon>Microcystis</taxon>
    </lineage>
</organism>
<protein>
    <submittedName>
        <fullName evidence="2">Uncharacterized protein</fullName>
    </submittedName>
</protein>
<dbReference type="EMBL" id="ASZQ01000277">
    <property type="protein sequence ID" value="EPF16783.1"/>
    <property type="molecule type" value="Genomic_DNA"/>
</dbReference>
<gene>
    <name evidence="2" type="ORF">MAESPC_00307</name>
    <name evidence="1" type="ORF">MAESPC_05129</name>
</gene>
<dbReference type="AlphaFoldDB" id="S3JY87"/>
<name>S3JY87_MICAE</name>
<evidence type="ECO:0000313" key="2">
    <source>
        <dbReference type="EMBL" id="EPF24712.1"/>
    </source>
</evidence>
<proteinExistence type="predicted"/>
<sequence length="58" mass="6217">MPDSPYLLGQIGLVGNLVLQSTTIVMNGLPPYLLGQIGLVGNNSSDPFKTKIKLLLTY</sequence>
<evidence type="ECO:0000313" key="3">
    <source>
        <dbReference type="Proteomes" id="UP000014617"/>
    </source>
</evidence>
<dbReference type="Proteomes" id="UP000014617">
    <property type="component" value="Unassembled WGS sequence"/>
</dbReference>
<comment type="caution">
    <text evidence="2">The sequence shown here is derived from an EMBL/GenBank/DDBJ whole genome shotgun (WGS) entry which is preliminary data.</text>
</comment>
<evidence type="ECO:0000313" key="1">
    <source>
        <dbReference type="EMBL" id="EPF16783.1"/>
    </source>
</evidence>
<reference evidence="2 3" key="1">
    <citation type="journal article" date="2013" name="Genome Announc.">
        <title>Draft Genome Sequence of the Brazilian Toxic Bloom-Forming Cyanobacterium Microcystis aeruginosa Strain SPC777.</title>
        <authorList>
            <person name="Fiore M.F."/>
            <person name="Alvarenga D.O."/>
            <person name="Varani A.M."/>
            <person name="Hoff-Risseti C."/>
            <person name="Crespim E."/>
            <person name="Ramos R.T."/>
            <person name="Silva A."/>
            <person name="Schaker P.D."/>
            <person name="Heck K."/>
            <person name="Rigonato J."/>
            <person name="Schneider M.P."/>
        </authorList>
    </citation>
    <scope>NUCLEOTIDE SEQUENCE [LARGE SCALE GENOMIC DNA]</scope>
    <source>
        <strain evidence="3">SPC 777</strain>
        <strain evidence="2">SPC777</strain>
    </source>
</reference>
<dbReference type="EMBL" id="ASZQ01000013">
    <property type="protein sequence ID" value="EPF24712.1"/>
    <property type="molecule type" value="Genomic_DNA"/>
</dbReference>
<accession>S3JY87</accession>